<dbReference type="EMBL" id="JAPFQI010000011">
    <property type="protein sequence ID" value="MCW8086775.1"/>
    <property type="molecule type" value="Genomic_DNA"/>
</dbReference>
<dbReference type="InterPro" id="IPR011990">
    <property type="entry name" value="TPR-like_helical_dom_sf"/>
</dbReference>
<evidence type="ECO:0000256" key="3">
    <source>
        <dbReference type="PROSITE-ProRule" id="PRU00339"/>
    </source>
</evidence>
<dbReference type="SUPFAM" id="SSF53756">
    <property type="entry name" value="UDP-Glycosyltransferase/glycogen phosphorylase"/>
    <property type="match status" value="1"/>
</dbReference>
<protein>
    <submittedName>
        <fullName evidence="4">Tetratricopeptide repeat protein</fullName>
    </submittedName>
</protein>
<dbReference type="Pfam" id="PF07719">
    <property type="entry name" value="TPR_2"/>
    <property type="match status" value="1"/>
</dbReference>
<dbReference type="Gene3D" id="3.40.50.2000">
    <property type="entry name" value="Glycogen Phosphorylase B"/>
    <property type="match status" value="1"/>
</dbReference>
<comment type="caution">
    <text evidence="4">The sequence shown here is derived from an EMBL/GenBank/DDBJ whole genome shotgun (WGS) entry which is preliminary data.</text>
</comment>
<proteinExistence type="predicted"/>
<dbReference type="InterPro" id="IPR019734">
    <property type="entry name" value="TPR_rpt"/>
</dbReference>
<dbReference type="RefSeq" id="WP_301590902.1">
    <property type="nucleotide sequence ID" value="NZ_JAPFQI010000011.1"/>
</dbReference>
<keyword evidence="1" id="KW-0677">Repeat</keyword>
<name>A0ABT3NX77_9PROT</name>
<evidence type="ECO:0000313" key="4">
    <source>
        <dbReference type="EMBL" id="MCW8086775.1"/>
    </source>
</evidence>
<evidence type="ECO:0000256" key="1">
    <source>
        <dbReference type="ARBA" id="ARBA00022737"/>
    </source>
</evidence>
<dbReference type="SMART" id="SM00028">
    <property type="entry name" value="TPR"/>
    <property type="match status" value="3"/>
</dbReference>
<dbReference type="Pfam" id="PF13432">
    <property type="entry name" value="TPR_16"/>
    <property type="match status" value="1"/>
</dbReference>
<feature type="repeat" description="TPR" evidence="3">
    <location>
        <begin position="34"/>
        <end position="67"/>
    </location>
</feature>
<feature type="repeat" description="TPR" evidence="3">
    <location>
        <begin position="68"/>
        <end position="101"/>
    </location>
</feature>
<dbReference type="InterPro" id="IPR052943">
    <property type="entry name" value="TMTC_O-mannosyl-trnsfr"/>
</dbReference>
<evidence type="ECO:0000256" key="2">
    <source>
        <dbReference type="ARBA" id="ARBA00022803"/>
    </source>
</evidence>
<dbReference type="PANTHER" id="PTHR44809">
    <property type="match status" value="1"/>
</dbReference>
<gene>
    <name evidence="4" type="ORF">OF850_14155</name>
</gene>
<dbReference type="PROSITE" id="PS50005">
    <property type="entry name" value="TPR"/>
    <property type="match status" value="2"/>
</dbReference>
<dbReference type="SUPFAM" id="SSF48452">
    <property type="entry name" value="TPR-like"/>
    <property type="match status" value="1"/>
</dbReference>
<dbReference type="Proteomes" id="UP001526430">
    <property type="component" value="Unassembled WGS sequence"/>
</dbReference>
<keyword evidence="2 3" id="KW-0802">TPR repeat</keyword>
<dbReference type="InterPro" id="IPR013105">
    <property type="entry name" value="TPR_2"/>
</dbReference>
<keyword evidence="5" id="KW-1185">Reference proteome</keyword>
<dbReference type="PANTHER" id="PTHR44809:SF1">
    <property type="entry name" value="PROTEIN O-MANNOSYL-TRANSFERASE TMTC1"/>
    <property type="match status" value="1"/>
</dbReference>
<dbReference type="Pfam" id="PF13181">
    <property type="entry name" value="TPR_8"/>
    <property type="match status" value="1"/>
</dbReference>
<dbReference type="Gene3D" id="1.25.40.10">
    <property type="entry name" value="Tetratricopeptide repeat domain"/>
    <property type="match status" value="1"/>
</dbReference>
<dbReference type="PROSITE" id="PS50293">
    <property type="entry name" value="TPR_REGION"/>
    <property type="match status" value="1"/>
</dbReference>
<evidence type="ECO:0000313" key="5">
    <source>
        <dbReference type="Proteomes" id="UP001526430"/>
    </source>
</evidence>
<reference evidence="4 5" key="1">
    <citation type="submission" date="2022-10" db="EMBL/GenBank/DDBJ databases">
        <title>Roseococcus glaciei nov., sp. nov., isolated from glacier.</title>
        <authorList>
            <person name="Liu Q."/>
            <person name="Xin Y.-H."/>
        </authorList>
    </citation>
    <scope>NUCLEOTIDE SEQUENCE [LARGE SCALE GENOMIC DNA]</scope>
    <source>
        <strain evidence="4 5">MDT2-1-1</strain>
    </source>
</reference>
<organism evidence="4 5">
    <name type="scientific">Sabulicella glaciei</name>
    <dbReference type="NCBI Taxonomy" id="2984948"/>
    <lineage>
        <taxon>Bacteria</taxon>
        <taxon>Pseudomonadati</taxon>
        <taxon>Pseudomonadota</taxon>
        <taxon>Alphaproteobacteria</taxon>
        <taxon>Acetobacterales</taxon>
        <taxon>Acetobacteraceae</taxon>
        <taxon>Sabulicella</taxon>
    </lineage>
</organism>
<accession>A0ABT3NX77</accession>
<sequence>MSRVERLEALLKENRLEEAVTLAAESARAAPRDPETHNALGVVLARAGRYPEAERCYRAALRLDPRRGPIWSNLGNTLTAQGRDATAVAAQRRAVSLEPRNGTAFYNLATTLTRAERHGEAIPEYEEALRLGHPQAAWNLARARLAAGDLRRGFAEYECRLTTGLVPDRPRPGARWDGSRFEGKTLLLLTEQGFGDTIWILRYLTWVRERGGHVVLEAKPELAALAAPLVDEVVAPGAEVTADLHLHVCSLPGLFSPRVAPLPPLPPEEARLERLRPHMAGPGLKVGIIWSGSVTFGSNHWRAATLGRFLDAFLWPGVRLFSLQKGPPEAELAQHPQRAAVTDLAPHLRDFADTAAALSLLDLVIMTDSAVAHLAGTTNRPVWVLLGRAPHWLWLTGREDCPWYPSMRLFRMAPGPLAWDGVFDRASAALLERVPG</sequence>